<evidence type="ECO:0000256" key="1">
    <source>
        <dbReference type="SAM" id="Coils"/>
    </source>
</evidence>
<evidence type="ECO:0000256" key="2">
    <source>
        <dbReference type="SAM" id="MobiDB-lite"/>
    </source>
</evidence>
<feature type="region of interest" description="Disordered" evidence="2">
    <location>
        <begin position="1"/>
        <end position="21"/>
    </location>
</feature>
<dbReference type="OrthoDB" id="5098491at2759"/>
<accession>A0A3M2RZ04</accession>
<name>A0A3M2RZ04_9HYPO</name>
<evidence type="ECO:0000313" key="4">
    <source>
        <dbReference type="Proteomes" id="UP000277212"/>
    </source>
</evidence>
<gene>
    <name evidence="3" type="ORF">CDV36_009914</name>
</gene>
<organism evidence="3 4">
    <name type="scientific">Fusarium kuroshium</name>
    <dbReference type="NCBI Taxonomy" id="2010991"/>
    <lineage>
        <taxon>Eukaryota</taxon>
        <taxon>Fungi</taxon>
        <taxon>Dikarya</taxon>
        <taxon>Ascomycota</taxon>
        <taxon>Pezizomycotina</taxon>
        <taxon>Sordariomycetes</taxon>
        <taxon>Hypocreomycetidae</taxon>
        <taxon>Hypocreales</taxon>
        <taxon>Nectriaceae</taxon>
        <taxon>Fusarium</taxon>
        <taxon>Fusarium solani species complex</taxon>
    </lineage>
</organism>
<feature type="coiled-coil region" evidence="1">
    <location>
        <begin position="86"/>
        <end position="144"/>
    </location>
</feature>
<dbReference type="Gene3D" id="3.40.50.300">
    <property type="entry name" value="P-loop containing nucleotide triphosphate hydrolases"/>
    <property type="match status" value="1"/>
</dbReference>
<protein>
    <submittedName>
        <fullName evidence="3">Uncharacterized protein</fullName>
    </submittedName>
</protein>
<feature type="region of interest" description="Disordered" evidence="2">
    <location>
        <begin position="37"/>
        <end position="65"/>
    </location>
</feature>
<feature type="compositionally biased region" description="Basic and acidic residues" evidence="2">
    <location>
        <begin position="1"/>
        <end position="10"/>
    </location>
</feature>
<reference evidence="3 4" key="1">
    <citation type="submission" date="2017-06" db="EMBL/GenBank/DDBJ databases">
        <title>Comparative genomic analysis of Ambrosia Fusariam Clade fungi.</title>
        <authorList>
            <person name="Stajich J.E."/>
            <person name="Carrillo J."/>
            <person name="Kijimoto T."/>
            <person name="Eskalen A."/>
            <person name="O'Donnell K."/>
            <person name="Kasson M."/>
        </authorList>
    </citation>
    <scope>NUCLEOTIDE SEQUENCE [LARGE SCALE GENOMIC DNA]</scope>
    <source>
        <strain evidence="3">UCR3666</strain>
    </source>
</reference>
<keyword evidence="4" id="KW-1185">Reference proteome</keyword>
<comment type="caution">
    <text evidence="3">The sequence shown here is derived from an EMBL/GenBank/DDBJ whole genome shotgun (WGS) entry which is preliminary data.</text>
</comment>
<keyword evidence="1" id="KW-0175">Coiled coil</keyword>
<dbReference type="InterPro" id="IPR027417">
    <property type="entry name" value="P-loop_NTPase"/>
</dbReference>
<feature type="compositionally biased region" description="Polar residues" evidence="2">
    <location>
        <begin position="49"/>
        <end position="58"/>
    </location>
</feature>
<dbReference type="AlphaFoldDB" id="A0A3M2RZ04"/>
<evidence type="ECO:0000313" key="3">
    <source>
        <dbReference type="EMBL" id="RMJ10449.1"/>
    </source>
</evidence>
<sequence>MEESNPRHVDSGSAPTQLRPSIMIRFRIDGTTIRIDRQPSRSSHVDGTAQVTTNSLQDSTRERSATVEALDISEMREKLRNAEVQDLERQAQIKALRQEVERLNAQREATRSIAEEISTLKQERDSVKKQMEEDKKELEKLGNAVGSSLEARFYKCQFELANNHMQNQEGMAMDLRAAHQDIDGLNAHIARLNEEDDACGFEPVEPSHATLKRKAVECLYRHGTPDVKKMRLAEDTYLNLEGFRPAEACELVGNINNEVLRVAAKAGLLNFQHFSTGPSGTLGLTEFGLKKAAISDGFRSYLEEVENGEKETAELTAKTRNILSKGGFWVQGHRSLLPLKDLLNGQELLNAAKMLHDSFMAEMTEEMMEAFRKPMRALYSKYETRKLSFSTNFMLANDLPGRPRLAMARELFKIAFNYFDLFDFSKEIVEKAKLPPQFASPSAAEEELTRSLTAHKKVSSDIDNFLAVIDEEY</sequence>
<dbReference type="EMBL" id="NKUJ01000202">
    <property type="protein sequence ID" value="RMJ10449.1"/>
    <property type="molecule type" value="Genomic_DNA"/>
</dbReference>
<proteinExistence type="predicted"/>
<dbReference type="Proteomes" id="UP000277212">
    <property type="component" value="Unassembled WGS sequence"/>
</dbReference>